<feature type="binding site" evidence="7">
    <location>
        <position position="125"/>
    </location>
    <ligand>
        <name>[2Fe-2S] cluster</name>
        <dbReference type="ChEBI" id="CHEBI:190135"/>
    </ligand>
</feature>
<dbReference type="CDD" id="cd03064">
    <property type="entry name" value="TRX_Fd_NuoE"/>
    <property type="match status" value="1"/>
</dbReference>
<dbReference type="Pfam" id="PF01257">
    <property type="entry name" value="2Fe-2S_thioredx"/>
    <property type="match status" value="1"/>
</dbReference>
<evidence type="ECO:0000256" key="5">
    <source>
        <dbReference type="ARBA" id="ARBA00023014"/>
    </source>
</evidence>
<keyword evidence="5 7" id="KW-0411">Iron-sulfur</keyword>
<comment type="cofactor">
    <cofactor evidence="7">
        <name>[2Fe-2S] cluster</name>
        <dbReference type="ChEBI" id="CHEBI:190135"/>
    </cofactor>
    <text evidence="7">Binds 1 [2Fe-2S] cluster.</text>
</comment>
<evidence type="ECO:0000313" key="9">
    <source>
        <dbReference type="Proteomes" id="UP000236199"/>
    </source>
</evidence>
<dbReference type="AlphaFoldDB" id="A0A2K1P6T8"/>
<comment type="cofactor">
    <cofactor evidence="6">
        <name>[2Fe-2S] cluster</name>
        <dbReference type="ChEBI" id="CHEBI:190135"/>
    </cofactor>
</comment>
<dbReference type="EMBL" id="AZRM01000056">
    <property type="protein sequence ID" value="PNR98492.1"/>
    <property type="molecule type" value="Genomic_DNA"/>
</dbReference>
<dbReference type="GO" id="GO:0046872">
    <property type="term" value="F:metal ion binding"/>
    <property type="evidence" value="ECO:0007669"/>
    <property type="project" value="UniProtKB-KW"/>
</dbReference>
<evidence type="ECO:0000256" key="6">
    <source>
        <dbReference type="ARBA" id="ARBA00034078"/>
    </source>
</evidence>
<dbReference type="InterPro" id="IPR042128">
    <property type="entry name" value="NuoE_dom"/>
</dbReference>
<keyword evidence="4 7" id="KW-0408">Iron</keyword>
<proteinExistence type="inferred from homology"/>
<evidence type="ECO:0000313" key="8">
    <source>
        <dbReference type="EMBL" id="PNR98492.1"/>
    </source>
</evidence>
<dbReference type="Proteomes" id="UP000236199">
    <property type="component" value="Unassembled WGS sequence"/>
</dbReference>
<organism evidence="8 9">
    <name type="scientific">Petrotoga miotherma DSM 10691</name>
    <dbReference type="NCBI Taxonomy" id="1434326"/>
    <lineage>
        <taxon>Bacteria</taxon>
        <taxon>Thermotogati</taxon>
        <taxon>Thermotogota</taxon>
        <taxon>Thermotogae</taxon>
        <taxon>Petrotogales</taxon>
        <taxon>Petrotogaceae</taxon>
        <taxon>Petrotoga</taxon>
    </lineage>
</organism>
<dbReference type="OrthoDB" id="9807941at2"/>
<feature type="binding site" evidence="7">
    <location>
        <position position="85"/>
    </location>
    <ligand>
        <name>[2Fe-2S] cluster</name>
        <dbReference type="ChEBI" id="CHEBI:190135"/>
    </ligand>
</feature>
<dbReference type="GO" id="GO:0051537">
    <property type="term" value="F:2 iron, 2 sulfur cluster binding"/>
    <property type="evidence" value="ECO:0007669"/>
    <property type="project" value="UniProtKB-KW"/>
</dbReference>
<evidence type="ECO:0000256" key="3">
    <source>
        <dbReference type="ARBA" id="ARBA00022723"/>
    </source>
</evidence>
<dbReference type="InterPro" id="IPR002023">
    <property type="entry name" value="NuoE-like"/>
</dbReference>
<protein>
    <submittedName>
        <fullName evidence="8">NADH dehydrogenase</fullName>
    </submittedName>
</protein>
<accession>A0A2K1P6T8</accession>
<dbReference type="PANTHER" id="PTHR43342:SF1">
    <property type="entry name" value="BIFURCATING [FEFE] HYDROGENASE GAMMA SUBUNIT"/>
    <property type="match status" value="1"/>
</dbReference>
<dbReference type="SUPFAM" id="SSF52833">
    <property type="entry name" value="Thioredoxin-like"/>
    <property type="match status" value="1"/>
</dbReference>
<reference evidence="8 9" key="1">
    <citation type="submission" date="2013-12" db="EMBL/GenBank/DDBJ databases">
        <title>Comparative genomics of Petrotoga isolates.</title>
        <authorList>
            <person name="Nesbo C.L."/>
            <person name="Charchuk R."/>
            <person name="Chow K."/>
        </authorList>
    </citation>
    <scope>NUCLEOTIDE SEQUENCE [LARGE SCALE GENOMIC DNA]</scope>
    <source>
        <strain evidence="8 9">DSM 10691</strain>
    </source>
</reference>
<sequence>MHQSFCISKLEGGDGMEKYYEKELLEELHDIQETYGFISEEDILRISQKRDIPKAQLYGVISFYSMFHLEPTGKYIVRVCDSVSCRLNESTTLVKALKDYLKVEENETTKDKKFTLEVVECLGHCDEGPVMMVNDTYYTHLTVTKAIQILDSLE</sequence>
<dbReference type="InterPro" id="IPR028431">
    <property type="entry name" value="NADP_DH_HndA-like"/>
</dbReference>
<evidence type="ECO:0000256" key="2">
    <source>
        <dbReference type="ARBA" id="ARBA00022714"/>
    </source>
</evidence>
<keyword evidence="9" id="KW-1185">Reference proteome</keyword>
<feature type="binding site" evidence="7">
    <location>
        <position position="121"/>
    </location>
    <ligand>
        <name>[2Fe-2S] cluster</name>
        <dbReference type="ChEBI" id="CHEBI:190135"/>
    </ligand>
</feature>
<evidence type="ECO:0000256" key="7">
    <source>
        <dbReference type="PIRSR" id="PIRSR000216-1"/>
    </source>
</evidence>
<comment type="caution">
    <text evidence="8">The sequence shown here is derived from an EMBL/GenBank/DDBJ whole genome shotgun (WGS) entry which is preliminary data.</text>
</comment>
<keyword evidence="3 7" id="KW-0479">Metal-binding</keyword>
<dbReference type="PROSITE" id="PS01099">
    <property type="entry name" value="COMPLEX1_24K"/>
    <property type="match status" value="1"/>
</dbReference>
<dbReference type="GO" id="GO:0016491">
    <property type="term" value="F:oxidoreductase activity"/>
    <property type="evidence" value="ECO:0007669"/>
    <property type="project" value="InterPro"/>
</dbReference>
<dbReference type="InterPro" id="IPR041921">
    <property type="entry name" value="NuoE_N"/>
</dbReference>
<evidence type="ECO:0000256" key="4">
    <source>
        <dbReference type="ARBA" id="ARBA00023004"/>
    </source>
</evidence>
<dbReference type="Gene3D" id="3.40.30.10">
    <property type="entry name" value="Glutaredoxin"/>
    <property type="match status" value="1"/>
</dbReference>
<dbReference type="InterPro" id="IPR036249">
    <property type="entry name" value="Thioredoxin-like_sf"/>
</dbReference>
<comment type="similarity">
    <text evidence="1">Belongs to the complex I 24 kDa subunit family.</text>
</comment>
<keyword evidence="2 7" id="KW-0001">2Fe-2S</keyword>
<dbReference type="PIRSF" id="PIRSF000216">
    <property type="entry name" value="NADH_DH_24kDa"/>
    <property type="match status" value="1"/>
</dbReference>
<name>A0A2K1P6T8_9BACT</name>
<evidence type="ECO:0000256" key="1">
    <source>
        <dbReference type="ARBA" id="ARBA00010643"/>
    </source>
</evidence>
<dbReference type="Gene3D" id="1.10.10.1590">
    <property type="entry name" value="NADH-quinone oxidoreductase subunit E"/>
    <property type="match status" value="1"/>
</dbReference>
<feature type="binding site" evidence="7">
    <location>
        <position position="80"/>
    </location>
    <ligand>
        <name>[2Fe-2S] cluster</name>
        <dbReference type="ChEBI" id="CHEBI:190135"/>
    </ligand>
</feature>
<dbReference type="PANTHER" id="PTHR43342">
    <property type="entry name" value="NADH-QUINONE OXIDOREDUCTASE, E SUBUNIT"/>
    <property type="match status" value="1"/>
</dbReference>
<gene>
    <name evidence="8" type="ORF">X928_09390</name>
</gene>